<dbReference type="InterPro" id="IPR001073">
    <property type="entry name" value="C1q_dom"/>
</dbReference>
<dbReference type="EMBL" id="UYJE01003060">
    <property type="protein sequence ID" value="VDI16226.1"/>
    <property type="molecule type" value="Genomic_DNA"/>
</dbReference>
<accession>A0A8B6D9L5</accession>
<dbReference type="AlphaFoldDB" id="A0A8B6D9L5"/>
<evidence type="ECO:0000313" key="2">
    <source>
        <dbReference type="EMBL" id="VDI16226.1"/>
    </source>
</evidence>
<dbReference type="SUPFAM" id="SSF49842">
    <property type="entry name" value="TNF-like"/>
    <property type="match status" value="1"/>
</dbReference>
<dbReference type="Gene3D" id="2.60.120.40">
    <property type="match status" value="1"/>
</dbReference>
<dbReference type="Proteomes" id="UP000596742">
    <property type="component" value="Unassembled WGS sequence"/>
</dbReference>
<reference evidence="2" key="1">
    <citation type="submission" date="2018-11" db="EMBL/GenBank/DDBJ databases">
        <authorList>
            <person name="Alioto T."/>
            <person name="Alioto T."/>
        </authorList>
    </citation>
    <scope>NUCLEOTIDE SEQUENCE</scope>
</reference>
<gene>
    <name evidence="2" type="ORF">MGAL_10B041456</name>
</gene>
<dbReference type="Pfam" id="PF00386">
    <property type="entry name" value="C1q"/>
    <property type="match status" value="1"/>
</dbReference>
<keyword evidence="3" id="KW-1185">Reference proteome</keyword>
<organism evidence="2 3">
    <name type="scientific">Mytilus galloprovincialis</name>
    <name type="common">Mediterranean mussel</name>
    <dbReference type="NCBI Taxonomy" id="29158"/>
    <lineage>
        <taxon>Eukaryota</taxon>
        <taxon>Metazoa</taxon>
        <taxon>Spiralia</taxon>
        <taxon>Lophotrochozoa</taxon>
        <taxon>Mollusca</taxon>
        <taxon>Bivalvia</taxon>
        <taxon>Autobranchia</taxon>
        <taxon>Pteriomorphia</taxon>
        <taxon>Mytilida</taxon>
        <taxon>Mytiloidea</taxon>
        <taxon>Mytilidae</taxon>
        <taxon>Mytilinae</taxon>
        <taxon>Mytilus</taxon>
    </lineage>
</organism>
<dbReference type="InterPro" id="IPR008983">
    <property type="entry name" value="Tumour_necrosis_fac-like_dom"/>
</dbReference>
<name>A0A8B6D9L5_MYTGA</name>
<protein>
    <recommendedName>
        <fullName evidence="1">C1q domain-containing protein</fullName>
    </recommendedName>
</protein>
<evidence type="ECO:0000259" key="1">
    <source>
        <dbReference type="Pfam" id="PF00386"/>
    </source>
</evidence>
<feature type="domain" description="C1q" evidence="1">
    <location>
        <begin position="95"/>
        <end position="177"/>
    </location>
</feature>
<evidence type="ECO:0000313" key="3">
    <source>
        <dbReference type="Proteomes" id="UP000596742"/>
    </source>
</evidence>
<dbReference type="SUPFAM" id="SSF75712">
    <property type="entry name" value="Rad50 coiled-coil Zn hook"/>
    <property type="match status" value="1"/>
</dbReference>
<sequence length="184" mass="20596">MEERQSRHMLQQVVSTLQQKVQSLEQKDISKHTKDISVLQLKVNTVNASCSLCQNNLGDEKQIQRFRNELYVVEDENQKLSQDVAILRQTQSIVAFTAWNEGGNVTSDKVIKFNKVKTSTGVSNLAAIHSTGTFTVEVDGLYIIAVTVNSDTNDSAFEIYKNNIPLSQVYIQEKVGKNDQCGVD</sequence>
<proteinExistence type="predicted"/>
<comment type="caution">
    <text evidence="2">The sequence shown here is derived from an EMBL/GenBank/DDBJ whole genome shotgun (WGS) entry which is preliminary data.</text>
</comment>